<organism evidence="3 4">
    <name type="scientific">Naegleria lovaniensis</name>
    <name type="common">Amoeba</name>
    <dbReference type="NCBI Taxonomy" id="51637"/>
    <lineage>
        <taxon>Eukaryota</taxon>
        <taxon>Discoba</taxon>
        <taxon>Heterolobosea</taxon>
        <taxon>Tetramitia</taxon>
        <taxon>Eutetramitia</taxon>
        <taxon>Vahlkampfiidae</taxon>
        <taxon>Naegleria</taxon>
    </lineage>
</organism>
<proteinExistence type="predicted"/>
<protein>
    <recommendedName>
        <fullName evidence="2">Swiss Army Knife RNA repair protein HAD domain-containing protein</fullName>
    </recommendedName>
</protein>
<accession>A0AA88GQ78</accession>
<feature type="compositionally biased region" description="Low complexity" evidence="1">
    <location>
        <begin position="1"/>
        <end position="19"/>
    </location>
</feature>
<dbReference type="Proteomes" id="UP000816034">
    <property type="component" value="Unassembled WGS sequence"/>
</dbReference>
<evidence type="ECO:0000256" key="1">
    <source>
        <dbReference type="SAM" id="MobiDB-lite"/>
    </source>
</evidence>
<sequence>MAPQQSGYSARSQSSSNNRNKPRREHGNSSIASSSSSMDDAQDITNQKTLRTRIKNIMQASEPQHNNHHHIKKKSSHKSKIPKDILKRCFSQFQQLIRQTHIEHYFASHPQEKTKRRLTEEDLASIEHLHIYDFDGTLYETLLPEEGIPLYESVTGRPWPYGVGWWSKHESISAFSFLKDVNNEHVVKEGEALEHYLLLKAQKQRHDLIVMMTGRKSSLKRSVIEFLTYRLEDETLMPEVMCFKPDEFGSNTLGYKVQHIYAFCNSLPNLKFITMWEDRVEHANKFKNLTIKNFTLNTSITIDVKIVGKEKDNIATDEQ</sequence>
<dbReference type="RefSeq" id="XP_044548217.1">
    <property type="nucleotide sequence ID" value="XM_044694833.1"/>
</dbReference>
<dbReference type="GeneID" id="68097573"/>
<feature type="domain" description="Swiss Army Knife RNA repair protein HAD" evidence="2">
    <location>
        <begin position="163"/>
        <end position="314"/>
    </location>
</feature>
<feature type="compositionally biased region" description="Basic residues" evidence="1">
    <location>
        <begin position="66"/>
        <end position="79"/>
    </location>
</feature>
<comment type="caution">
    <text evidence="3">The sequence shown here is derived from an EMBL/GenBank/DDBJ whole genome shotgun (WGS) entry which is preliminary data.</text>
</comment>
<evidence type="ECO:0000313" key="4">
    <source>
        <dbReference type="Proteomes" id="UP000816034"/>
    </source>
</evidence>
<dbReference type="InterPro" id="IPR018812">
    <property type="entry name" value="SAK_HAD"/>
</dbReference>
<keyword evidence="4" id="KW-1185">Reference proteome</keyword>
<reference evidence="3 4" key="1">
    <citation type="journal article" date="2018" name="BMC Genomics">
        <title>The genome of Naegleria lovaniensis, the basis for a comparative approach to unravel pathogenicity factors of the human pathogenic amoeba N. fowleri.</title>
        <authorList>
            <person name="Liechti N."/>
            <person name="Schurch N."/>
            <person name="Bruggmann R."/>
            <person name="Wittwer M."/>
        </authorList>
    </citation>
    <scope>NUCLEOTIDE SEQUENCE [LARGE SCALE GENOMIC DNA]</scope>
    <source>
        <strain evidence="3 4">ATCC 30569</strain>
    </source>
</reference>
<evidence type="ECO:0000313" key="3">
    <source>
        <dbReference type="EMBL" id="KAG2382538.1"/>
    </source>
</evidence>
<feature type="region of interest" description="Disordered" evidence="1">
    <location>
        <begin position="1"/>
        <end position="43"/>
    </location>
</feature>
<feature type="region of interest" description="Disordered" evidence="1">
    <location>
        <begin position="58"/>
        <end position="79"/>
    </location>
</feature>
<name>A0AA88GQ78_NAELO</name>
<gene>
    <name evidence="3" type="ORF">C9374_005118</name>
</gene>
<dbReference type="Pfam" id="PF10307">
    <property type="entry name" value="HAD_SAK_1"/>
    <property type="match status" value="1"/>
</dbReference>
<dbReference type="AlphaFoldDB" id="A0AA88GQ78"/>
<dbReference type="EMBL" id="PYSW02000023">
    <property type="protein sequence ID" value="KAG2382538.1"/>
    <property type="molecule type" value="Genomic_DNA"/>
</dbReference>
<evidence type="ECO:0000259" key="2">
    <source>
        <dbReference type="Pfam" id="PF10307"/>
    </source>
</evidence>